<proteinExistence type="inferred from homology"/>
<dbReference type="GO" id="GO:0016787">
    <property type="term" value="F:hydrolase activity"/>
    <property type="evidence" value="ECO:0007669"/>
    <property type="project" value="UniProtKB-KW"/>
</dbReference>
<keyword evidence="8" id="KW-0645">Protease</keyword>
<dbReference type="InterPro" id="IPR029058">
    <property type="entry name" value="AB_hydrolase_fold"/>
</dbReference>
<dbReference type="Gene3D" id="3.40.50.1820">
    <property type="entry name" value="alpha/beta hydrolase"/>
    <property type="match status" value="1"/>
</dbReference>
<evidence type="ECO:0000256" key="11">
    <source>
        <dbReference type="SAM" id="MobiDB-lite"/>
    </source>
</evidence>
<dbReference type="Pfam" id="PF00561">
    <property type="entry name" value="Abhydrolase_1"/>
    <property type="match status" value="1"/>
</dbReference>
<feature type="domain" description="AB hydrolase-1" evidence="13">
    <location>
        <begin position="118"/>
        <end position="469"/>
    </location>
</feature>
<keyword evidence="15" id="KW-1185">Reference proteome</keyword>
<dbReference type="PANTHER" id="PTHR43722">
    <property type="entry name" value="PROLINE IMINOPEPTIDASE"/>
    <property type="match status" value="1"/>
</dbReference>
<dbReference type="EC" id="3.4.11.5" evidence="4"/>
<comment type="catalytic activity">
    <reaction evidence="1">
        <text>Release of N-terminal proline from a peptide.</text>
        <dbReference type="EC" id="3.4.11.5"/>
    </reaction>
</comment>
<evidence type="ECO:0000259" key="13">
    <source>
        <dbReference type="Pfam" id="PF00561"/>
    </source>
</evidence>
<evidence type="ECO:0000256" key="1">
    <source>
        <dbReference type="ARBA" id="ARBA00001585"/>
    </source>
</evidence>
<comment type="subcellular location">
    <subcellularLocation>
        <location evidence="2">Cytoplasm</location>
    </subcellularLocation>
</comment>
<evidence type="ECO:0000313" key="14">
    <source>
        <dbReference type="EMBL" id="MBN8430472.1"/>
    </source>
</evidence>
<dbReference type="PANTHER" id="PTHR43722:SF1">
    <property type="entry name" value="PROLINE IMINOPEPTIDASE"/>
    <property type="match status" value="1"/>
</dbReference>
<dbReference type="InterPro" id="IPR005944">
    <property type="entry name" value="Pro_iminopeptidase"/>
</dbReference>
<evidence type="ECO:0000313" key="15">
    <source>
        <dbReference type="Proteomes" id="UP000664293"/>
    </source>
</evidence>
<sequence>MINLRSRFVEVRKHPGGSRCRRVAAVLALSLGASSAWLAQAQPAQPSSPQPLSPQALSPQALSPQAQSDAADTGVPASRPCYLDGWSESLRCYQVPVAGDAELSVMVAPAVSGGQREPLYMLAGGPGQAASQLAKLLNPLRKLNRERDIVFVDRRGAGYSNPFDCGMDEDMPVQLQDFVEQLASCYQAHPERPKTLNSRQTVEDLEAVRKVLKHRRISLWGGSWGTRTALLYQQWYPESLQSLVLDGVAPIDTKVFLTAQAAEASLQQLVEACAVDPVCANFGDWRGELDALLTQWTPEQAARFPDPFTGVPGEEPVEAWMLASAVRTALYDPGAAAQLPFAVHEARRGNLLPLSGIFGLFAQLEGSMSMGLTFSVACAEEMHRVSADEIASDSAGTFIGEAFVRTFIEGCRRWPVAPRPYAEPEPRDHPVLLISGSADPITPPVYADTQLGYLPHTQHLVVAGGGHINSARGCIPDLIRTFLDTPDTALDASCVADIERPPFMAAAYGPDIARPARVVEQGGEEQ</sequence>
<keyword evidence="6" id="KW-0031">Aminopeptidase</keyword>
<keyword evidence="12" id="KW-0732">Signal</keyword>
<evidence type="ECO:0000256" key="9">
    <source>
        <dbReference type="ARBA" id="ARBA00022801"/>
    </source>
</evidence>
<keyword evidence="7" id="KW-0963">Cytoplasm</keyword>
<dbReference type="EMBL" id="JAEKJR010000002">
    <property type="protein sequence ID" value="MBN8430472.1"/>
    <property type="molecule type" value="Genomic_DNA"/>
</dbReference>
<protein>
    <recommendedName>
        <fullName evidence="5">Proline iminopeptidase</fullName>
        <ecNumber evidence="4">3.4.11.5</ecNumber>
    </recommendedName>
    <alternativeName>
        <fullName evidence="10">Prolyl aminopeptidase</fullName>
    </alternativeName>
</protein>
<evidence type="ECO:0000256" key="12">
    <source>
        <dbReference type="SAM" id="SignalP"/>
    </source>
</evidence>
<evidence type="ECO:0000256" key="8">
    <source>
        <dbReference type="ARBA" id="ARBA00022670"/>
    </source>
</evidence>
<dbReference type="Proteomes" id="UP000664293">
    <property type="component" value="Unassembled WGS sequence"/>
</dbReference>
<evidence type="ECO:0000256" key="4">
    <source>
        <dbReference type="ARBA" id="ARBA00012568"/>
    </source>
</evidence>
<accession>A0ABS3E5E0</accession>
<dbReference type="PRINTS" id="PR00793">
    <property type="entry name" value="PROAMNOPTASE"/>
</dbReference>
<organism evidence="14 15">
    <name type="scientific">Microbulbifer salipaludis</name>
    <dbReference type="NCBI Taxonomy" id="187980"/>
    <lineage>
        <taxon>Bacteria</taxon>
        <taxon>Pseudomonadati</taxon>
        <taxon>Pseudomonadota</taxon>
        <taxon>Gammaproteobacteria</taxon>
        <taxon>Cellvibrionales</taxon>
        <taxon>Microbulbiferaceae</taxon>
        <taxon>Microbulbifer</taxon>
    </lineage>
</organism>
<gene>
    <name evidence="14" type="ORF">JF535_06345</name>
</gene>
<keyword evidence="9 14" id="KW-0378">Hydrolase</keyword>
<evidence type="ECO:0000256" key="7">
    <source>
        <dbReference type="ARBA" id="ARBA00022490"/>
    </source>
</evidence>
<feature type="chain" id="PRO_5045524871" description="Proline iminopeptidase" evidence="12">
    <location>
        <begin position="40"/>
        <end position="526"/>
    </location>
</feature>
<dbReference type="InterPro" id="IPR000073">
    <property type="entry name" value="AB_hydrolase_1"/>
</dbReference>
<evidence type="ECO:0000256" key="5">
    <source>
        <dbReference type="ARBA" id="ARBA00021843"/>
    </source>
</evidence>
<evidence type="ECO:0000256" key="10">
    <source>
        <dbReference type="ARBA" id="ARBA00029605"/>
    </source>
</evidence>
<dbReference type="InterPro" id="IPR002410">
    <property type="entry name" value="Peptidase_S33"/>
</dbReference>
<name>A0ABS3E5E0_9GAMM</name>
<dbReference type="SUPFAM" id="SSF53474">
    <property type="entry name" value="alpha/beta-Hydrolases"/>
    <property type="match status" value="1"/>
</dbReference>
<feature type="compositionally biased region" description="Low complexity" evidence="11">
    <location>
        <begin position="53"/>
        <end position="68"/>
    </location>
</feature>
<feature type="region of interest" description="Disordered" evidence="11">
    <location>
        <begin position="40"/>
        <end position="75"/>
    </location>
</feature>
<evidence type="ECO:0000256" key="2">
    <source>
        <dbReference type="ARBA" id="ARBA00004496"/>
    </source>
</evidence>
<comment type="caution">
    <text evidence="14">The sequence shown here is derived from an EMBL/GenBank/DDBJ whole genome shotgun (WGS) entry which is preliminary data.</text>
</comment>
<evidence type="ECO:0000256" key="6">
    <source>
        <dbReference type="ARBA" id="ARBA00022438"/>
    </source>
</evidence>
<feature type="signal peptide" evidence="12">
    <location>
        <begin position="1"/>
        <end position="39"/>
    </location>
</feature>
<evidence type="ECO:0000256" key="3">
    <source>
        <dbReference type="ARBA" id="ARBA00010088"/>
    </source>
</evidence>
<reference evidence="14 15" key="1">
    <citation type="submission" date="2020-12" db="EMBL/GenBank/DDBJ databases">
        <title>Oil enriched cultivation method for isolating marine PHA-producing bacteria.</title>
        <authorList>
            <person name="Zheng W."/>
            <person name="Yu S."/>
            <person name="Huang Y."/>
        </authorList>
    </citation>
    <scope>NUCLEOTIDE SEQUENCE [LARGE SCALE GENOMIC DNA]</scope>
    <source>
        <strain evidence="14 15">SN0-2</strain>
    </source>
</reference>
<comment type="similarity">
    <text evidence="3">Belongs to the peptidase S33 family.</text>
</comment>